<dbReference type="HOGENOM" id="CLU_054331_0_0_2"/>
<name>G0EGK6_PYRF1</name>
<dbReference type="AlphaFoldDB" id="G0EGK6"/>
<dbReference type="GO" id="GO:0051607">
    <property type="term" value="P:defense response to virus"/>
    <property type="evidence" value="ECO:0007669"/>
    <property type="project" value="UniProtKB-KW"/>
</dbReference>
<comment type="function">
    <text evidence="2">CRISPR (clustered regularly interspaced short palindromic repeat) is an adaptive immune system that provides protection against mobile genetic elements (viruses, transposable elements and conjugative plasmids). CRISPR clusters contain spacers, sequences complementary to antecedent mobile elements, and target invading nucleic acids. CRISPR clusters are transcribed and processed into CRISPR RNA (crRNA).</text>
</comment>
<dbReference type="PANTHER" id="PTHR37459">
    <property type="match status" value="1"/>
</dbReference>
<sequence>MTVNKKTELQKLLKKLEGGGAGGGSSMETGNDREERSACCNIKLRWIQIVYRLLVNVDALNMVESVGNVTRRRTVPVIVPRAPGQYVVRWVPAVSGESLAHRYQMEIVELAKTKYTECSSRIDYWSEQGELLKHWDLGFYQKQCQQAEQGKAPKPRGWECDLANRYAGRREGFSLSDLQDIEKRIVDNSLVEDIGGFLVTQGPTRRTSCIRFSYLIPTLDAIEATQLDHQMHVRGALKAQSLRLPGYEEAIQVPYYVQVGSVLYGGNIELDLCCVGSYSIAGGCVEDKECTLTLRRCVALDALRPLLEGDFGAKRSRYRPHNVTELVIAVLSDRPVPLPPATLPLENLVEELKRKLDDYKKLNVDVKLVAYVTAALGSNYAERLRQLIGRLPGVEITNTIPDLIGRIRDNVGLQCTAR</sequence>
<evidence type="ECO:0000256" key="2">
    <source>
        <dbReference type="ARBA" id="ARBA00025626"/>
    </source>
</evidence>
<dbReference type="eggNOG" id="arCOG03617">
    <property type="taxonomic scope" value="Archaea"/>
</dbReference>
<evidence type="ECO:0000256" key="1">
    <source>
        <dbReference type="ARBA" id="ARBA00023118"/>
    </source>
</evidence>
<dbReference type="NCBIfam" id="TIGR01875">
    <property type="entry name" value="cas_MJ0381"/>
    <property type="match status" value="1"/>
</dbReference>
<gene>
    <name evidence="3" type="ordered locus">Pyrfu_0509</name>
</gene>
<accession>G0EGK6</accession>
<dbReference type="PANTHER" id="PTHR37459:SF1">
    <property type="entry name" value="CRISPR-ASSOCIATED PROTEIN CAS7_CST2_DEVR"/>
    <property type="match status" value="1"/>
</dbReference>
<protein>
    <submittedName>
        <fullName evidence="3">CRISPR-associated autoregulator, DevR family</fullName>
    </submittedName>
</protein>
<evidence type="ECO:0000313" key="4">
    <source>
        <dbReference type="Proteomes" id="UP000001037"/>
    </source>
</evidence>
<dbReference type="Proteomes" id="UP000001037">
    <property type="component" value="Chromosome"/>
</dbReference>
<dbReference type="RefSeq" id="WP_014026057.1">
    <property type="nucleotide sequence ID" value="NC_015931.1"/>
</dbReference>
<proteinExistence type="predicted"/>
<organism evidence="3 4">
    <name type="scientific">Pyrolobus fumarii (strain DSM 11204 / 1A)</name>
    <dbReference type="NCBI Taxonomy" id="694429"/>
    <lineage>
        <taxon>Archaea</taxon>
        <taxon>Thermoproteota</taxon>
        <taxon>Thermoprotei</taxon>
        <taxon>Desulfurococcales</taxon>
        <taxon>Pyrodictiaceae</taxon>
        <taxon>Pyrolobus</taxon>
    </lineage>
</organism>
<keyword evidence="1" id="KW-0051">Antiviral defense</keyword>
<dbReference type="InParanoid" id="G0EGK6"/>
<keyword evidence="4" id="KW-1185">Reference proteome</keyword>
<dbReference type="GeneID" id="11140156"/>
<dbReference type="EMBL" id="CP002838">
    <property type="protein sequence ID" value="AEM38380.1"/>
    <property type="molecule type" value="Genomic_DNA"/>
</dbReference>
<dbReference type="Pfam" id="PF01905">
    <property type="entry name" value="DevR"/>
    <property type="match status" value="1"/>
</dbReference>
<dbReference type="STRING" id="694429.Pyrfu_0509"/>
<dbReference type="InterPro" id="IPR052681">
    <property type="entry name" value="CRISPR-Cas7/Cst2/DevR"/>
</dbReference>
<dbReference type="KEGG" id="pfm:Pyrfu_0509"/>
<reference evidence="3 4" key="1">
    <citation type="journal article" date="2011" name="Stand. Genomic Sci.">
        <title>Complete genome sequence of the hyperthermophilic chemolithoautotroph Pyrolobus fumarii type strain (1A).</title>
        <authorList>
            <person name="Anderson I."/>
            <person name="Goker M."/>
            <person name="Nolan M."/>
            <person name="Lucas S."/>
            <person name="Hammon N."/>
            <person name="Deshpande S."/>
            <person name="Cheng J.F."/>
            <person name="Tapia R."/>
            <person name="Han C."/>
            <person name="Goodwin L."/>
            <person name="Pitluck S."/>
            <person name="Huntemann M."/>
            <person name="Liolios K."/>
            <person name="Ivanova N."/>
            <person name="Pagani I."/>
            <person name="Mavromatis K."/>
            <person name="Ovchinikova G."/>
            <person name="Pati A."/>
            <person name="Chen A."/>
            <person name="Palaniappan K."/>
            <person name="Land M."/>
            <person name="Hauser L."/>
            <person name="Brambilla E.M."/>
            <person name="Huber H."/>
            <person name="Yasawong M."/>
            <person name="Rohde M."/>
            <person name="Spring S."/>
            <person name="Abt B."/>
            <person name="Sikorski J."/>
            <person name="Wirth R."/>
            <person name="Detter J.C."/>
            <person name="Woyke T."/>
            <person name="Bristow J."/>
            <person name="Eisen J.A."/>
            <person name="Markowitz V."/>
            <person name="Hugenholtz P."/>
            <person name="Kyrpides N.C."/>
            <person name="Klenk H.P."/>
            <person name="Lapidus A."/>
        </authorList>
    </citation>
    <scope>NUCLEOTIDE SEQUENCE [LARGE SCALE GENOMIC DNA]</scope>
    <source>
        <strain evidence="4">DSM 11204 / 1A</strain>
    </source>
</reference>
<dbReference type="InterPro" id="IPR010154">
    <property type="entry name" value="CRISPR-assoc_Cas7/Cst2/DevR"/>
</dbReference>
<dbReference type="OrthoDB" id="97643at2157"/>
<evidence type="ECO:0000313" key="3">
    <source>
        <dbReference type="EMBL" id="AEM38380.1"/>
    </source>
</evidence>